<dbReference type="SUPFAM" id="SSF51735">
    <property type="entry name" value="NAD(P)-binding Rossmann-fold domains"/>
    <property type="match status" value="1"/>
</dbReference>
<evidence type="ECO:0000313" key="3">
    <source>
        <dbReference type="EMBL" id="MFC7199169.1"/>
    </source>
</evidence>
<dbReference type="RefSeq" id="WP_279529113.1">
    <property type="nucleotide sequence ID" value="NZ_CP122312.1"/>
</dbReference>
<protein>
    <submittedName>
        <fullName evidence="3">SDR family NAD(P)-dependent oxidoreductase</fullName>
        <ecNumber evidence="3">1.1.1.-</ecNumber>
    </submittedName>
</protein>
<dbReference type="PRINTS" id="PR00080">
    <property type="entry name" value="SDRFAMILY"/>
</dbReference>
<dbReference type="Proteomes" id="UP001596447">
    <property type="component" value="Unassembled WGS sequence"/>
</dbReference>
<feature type="domain" description="Ketoreductase" evidence="2">
    <location>
        <begin position="1"/>
        <end position="180"/>
    </location>
</feature>
<dbReference type="SMART" id="SM00822">
    <property type="entry name" value="PKS_KR"/>
    <property type="match status" value="1"/>
</dbReference>
<proteinExistence type="predicted"/>
<dbReference type="Pfam" id="PF13561">
    <property type="entry name" value="adh_short_C2"/>
    <property type="match status" value="1"/>
</dbReference>
<keyword evidence="1 3" id="KW-0560">Oxidoreductase</keyword>
<name>A0ABD5Z210_9EURY</name>
<dbReference type="FunFam" id="3.40.50.720:FF:000084">
    <property type="entry name" value="Short-chain dehydrogenase reductase"/>
    <property type="match status" value="1"/>
</dbReference>
<dbReference type="InterPro" id="IPR020904">
    <property type="entry name" value="Sc_DH/Rdtase_CS"/>
</dbReference>
<sequence>MRVLVTGASRGIGRATATHLAAEGADAVAINYHESADAASDTAAAVEERGAETVTLQADVGDSGQAADLVTQAVDAFGGLDAVVNNAGVVSPARATDIDDVQWQSVLGVNLDGAFYVTRAALPHLEKSAGDVVFLSSIGGTAGTVDASYAASKAGIHGLTRALAREYGEDGVQVNAVAPGPVDTELNGDIVDYLERVDFRGHENLDTHLPEYACSPEEIAKTVAFLLDSEFTHGEIVNVNGGMQLR</sequence>
<dbReference type="AlphaFoldDB" id="A0ABD5Z210"/>
<dbReference type="PANTHER" id="PTHR43639:SF9">
    <property type="entry name" value="BLL5898 PROTEIN"/>
    <property type="match status" value="1"/>
</dbReference>
<keyword evidence="4" id="KW-1185">Reference proteome</keyword>
<evidence type="ECO:0000256" key="1">
    <source>
        <dbReference type="ARBA" id="ARBA00023002"/>
    </source>
</evidence>
<evidence type="ECO:0000313" key="4">
    <source>
        <dbReference type="Proteomes" id="UP001596447"/>
    </source>
</evidence>
<dbReference type="EMBL" id="JBHTAR010000011">
    <property type="protein sequence ID" value="MFC7199169.1"/>
    <property type="molecule type" value="Genomic_DNA"/>
</dbReference>
<dbReference type="PROSITE" id="PS00061">
    <property type="entry name" value="ADH_SHORT"/>
    <property type="match status" value="1"/>
</dbReference>
<dbReference type="InterPro" id="IPR002347">
    <property type="entry name" value="SDR_fam"/>
</dbReference>
<evidence type="ECO:0000259" key="2">
    <source>
        <dbReference type="SMART" id="SM00822"/>
    </source>
</evidence>
<comment type="caution">
    <text evidence="3">The sequence shown here is derived from an EMBL/GenBank/DDBJ whole genome shotgun (WGS) entry which is preliminary data.</text>
</comment>
<dbReference type="InterPro" id="IPR057326">
    <property type="entry name" value="KR_dom"/>
</dbReference>
<gene>
    <name evidence="3" type="ORF">ACFQJ9_07020</name>
</gene>
<dbReference type="GO" id="GO:0016491">
    <property type="term" value="F:oxidoreductase activity"/>
    <property type="evidence" value="ECO:0007669"/>
    <property type="project" value="UniProtKB-KW"/>
</dbReference>
<reference evidence="3 4" key="1">
    <citation type="journal article" date="2019" name="Int. J. Syst. Evol. Microbiol.">
        <title>The Global Catalogue of Microorganisms (GCM) 10K type strain sequencing project: providing services to taxonomists for standard genome sequencing and annotation.</title>
        <authorList>
            <consortium name="The Broad Institute Genomics Platform"/>
            <consortium name="The Broad Institute Genome Sequencing Center for Infectious Disease"/>
            <person name="Wu L."/>
            <person name="Ma J."/>
        </authorList>
    </citation>
    <scope>NUCLEOTIDE SEQUENCE [LARGE SCALE GENOMIC DNA]</scope>
    <source>
        <strain evidence="3 4">XZGYJ-43</strain>
    </source>
</reference>
<dbReference type="InterPro" id="IPR036291">
    <property type="entry name" value="NAD(P)-bd_dom_sf"/>
</dbReference>
<organism evidence="3 4">
    <name type="scientific">Halospeciosus flavus</name>
    <dbReference type="NCBI Taxonomy" id="3032283"/>
    <lineage>
        <taxon>Archaea</taxon>
        <taxon>Methanobacteriati</taxon>
        <taxon>Methanobacteriota</taxon>
        <taxon>Stenosarchaea group</taxon>
        <taxon>Halobacteria</taxon>
        <taxon>Halobacteriales</taxon>
        <taxon>Halobacteriaceae</taxon>
        <taxon>Halospeciosus</taxon>
    </lineage>
</organism>
<dbReference type="EC" id="1.1.1.-" evidence="3"/>
<dbReference type="PRINTS" id="PR00081">
    <property type="entry name" value="GDHRDH"/>
</dbReference>
<dbReference type="CDD" id="cd05233">
    <property type="entry name" value="SDR_c"/>
    <property type="match status" value="1"/>
</dbReference>
<accession>A0ABD5Z210</accession>
<dbReference type="PANTHER" id="PTHR43639">
    <property type="entry name" value="OXIDOREDUCTASE, SHORT-CHAIN DEHYDROGENASE/REDUCTASE FAMILY (AFU_ORTHOLOGUE AFUA_5G02870)"/>
    <property type="match status" value="1"/>
</dbReference>
<dbReference type="Gene3D" id="3.40.50.720">
    <property type="entry name" value="NAD(P)-binding Rossmann-like Domain"/>
    <property type="match status" value="1"/>
</dbReference>